<feature type="non-terminal residue" evidence="7">
    <location>
        <position position="197"/>
    </location>
</feature>
<evidence type="ECO:0000259" key="6">
    <source>
        <dbReference type="PROSITE" id="PS50862"/>
    </source>
</evidence>
<dbReference type="SUPFAM" id="SSF55681">
    <property type="entry name" value="Class II aaRS and biotin synthetases"/>
    <property type="match status" value="1"/>
</dbReference>
<dbReference type="GO" id="GO:0005524">
    <property type="term" value="F:ATP binding"/>
    <property type="evidence" value="ECO:0007669"/>
    <property type="project" value="UniProtKB-KW"/>
</dbReference>
<keyword evidence="4" id="KW-0648">Protein biosynthesis</keyword>
<dbReference type="PROSITE" id="PS50862">
    <property type="entry name" value="AA_TRNA_LIGASE_II"/>
    <property type="match status" value="1"/>
</dbReference>
<evidence type="ECO:0000256" key="2">
    <source>
        <dbReference type="ARBA" id="ARBA00022741"/>
    </source>
</evidence>
<keyword evidence="1" id="KW-0436">Ligase</keyword>
<protein>
    <recommendedName>
        <fullName evidence="6">Aminoacyl-transfer RNA synthetases class-II family profile domain-containing protein</fullName>
    </recommendedName>
</protein>
<dbReference type="PANTHER" id="PTHR22594:SF34">
    <property type="entry name" value="ASPARAGINE--TRNA LIGASE, MITOCHONDRIAL-RELATED"/>
    <property type="match status" value="1"/>
</dbReference>
<dbReference type="EMBL" id="UINC01228652">
    <property type="protein sequence ID" value="SVE60056.1"/>
    <property type="molecule type" value="Genomic_DNA"/>
</dbReference>
<sequence>VIQCVAFKGDLPEDVFRLCGELTQESAFTVRGTVRRDERSSLGYEIGVRAIDAVSAAQEYPISPKEHGVAFLMEHRHLWLRSSRTHAILRVRGQVLEACRAFMSEGGFTLIDAPILTPAACEGTTTLFETDYFGQTAYLSQSGQLYMEAAAMAFGKVYCLGPTFRAEKSKTRRHLSEFWMMEPEMAYCDLDGDMDLA</sequence>
<keyword evidence="3" id="KW-0067">ATP-binding</keyword>
<dbReference type="GO" id="GO:0004812">
    <property type="term" value="F:aminoacyl-tRNA ligase activity"/>
    <property type="evidence" value="ECO:0007669"/>
    <property type="project" value="UniProtKB-KW"/>
</dbReference>
<dbReference type="AlphaFoldDB" id="A0A383ET20"/>
<dbReference type="Pfam" id="PF00152">
    <property type="entry name" value="tRNA-synt_2"/>
    <property type="match status" value="1"/>
</dbReference>
<accession>A0A383ET20</accession>
<dbReference type="SUPFAM" id="SSF50249">
    <property type="entry name" value="Nucleic acid-binding proteins"/>
    <property type="match status" value="1"/>
</dbReference>
<dbReference type="Gene3D" id="2.40.50.140">
    <property type="entry name" value="Nucleic acid-binding proteins"/>
    <property type="match status" value="1"/>
</dbReference>
<name>A0A383ET20_9ZZZZ</name>
<dbReference type="PANTHER" id="PTHR22594">
    <property type="entry name" value="ASPARTYL/LYSYL-TRNA SYNTHETASE"/>
    <property type="match status" value="1"/>
</dbReference>
<keyword evidence="2" id="KW-0547">Nucleotide-binding</keyword>
<dbReference type="GO" id="GO:0006421">
    <property type="term" value="P:asparaginyl-tRNA aminoacylation"/>
    <property type="evidence" value="ECO:0007669"/>
    <property type="project" value="TreeGrafter"/>
</dbReference>
<reference evidence="7" key="1">
    <citation type="submission" date="2018-05" db="EMBL/GenBank/DDBJ databases">
        <authorList>
            <person name="Lanie J.A."/>
            <person name="Ng W.-L."/>
            <person name="Kazmierczak K.M."/>
            <person name="Andrzejewski T.M."/>
            <person name="Davidsen T.M."/>
            <person name="Wayne K.J."/>
            <person name="Tettelin H."/>
            <person name="Glass J.I."/>
            <person name="Rusch D."/>
            <person name="Podicherti R."/>
            <person name="Tsui H.-C.T."/>
            <person name="Winkler M.E."/>
        </authorList>
    </citation>
    <scope>NUCLEOTIDE SEQUENCE</scope>
</reference>
<organism evidence="7">
    <name type="scientific">marine metagenome</name>
    <dbReference type="NCBI Taxonomy" id="408172"/>
    <lineage>
        <taxon>unclassified sequences</taxon>
        <taxon>metagenomes</taxon>
        <taxon>ecological metagenomes</taxon>
    </lineage>
</organism>
<dbReference type="InterPro" id="IPR004364">
    <property type="entry name" value="Aa-tRNA-synt_II"/>
</dbReference>
<feature type="non-terminal residue" evidence="7">
    <location>
        <position position="1"/>
    </location>
</feature>
<dbReference type="InterPro" id="IPR006195">
    <property type="entry name" value="aa-tRNA-synth_II"/>
</dbReference>
<gene>
    <name evidence="7" type="ORF">METZ01_LOCUS512910</name>
</gene>
<dbReference type="Gene3D" id="3.30.930.10">
    <property type="entry name" value="Bira Bifunctional Protein, Domain 2"/>
    <property type="match status" value="1"/>
</dbReference>
<feature type="domain" description="Aminoacyl-transfer RNA synthetases class-II family profile" evidence="6">
    <location>
        <begin position="89"/>
        <end position="197"/>
    </location>
</feature>
<evidence type="ECO:0000256" key="5">
    <source>
        <dbReference type="ARBA" id="ARBA00023146"/>
    </source>
</evidence>
<proteinExistence type="predicted"/>
<evidence type="ECO:0000313" key="7">
    <source>
        <dbReference type="EMBL" id="SVE60056.1"/>
    </source>
</evidence>
<evidence type="ECO:0000256" key="1">
    <source>
        <dbReference type="ARBA" id="ARBA00022598"/>
    </source>
</evidence>
<evidence type="ECO:0000256" key="4">
    <source>
        <dbReference type="ARBA" id="ARBA00022917"/>
    </source>
</evidence>
<dbReference type="InterPro" id="IPR012340">
    <property type="entry name" value="NA-bd_OB-fold"/>
</dbReference>
<evidence type="ECO:0000256" key="3">
    <source>
        <dbReference type="ARBA" id="ARBA00022840"/>
    </source>
</evidence>
<keyword evidence="5" id="KW-0030">Aminoacyl-tRNA synthetase</keyword>
<dbReference type="InterPro" id="IPR045864">
    <property type="entry name" value="aa-tRNA-synth_II/BPL/LPL"/>
</dbReference>